<dbReference type="Gene3D" id="3.30.160.240">
    <property type="entry name" value="Rv1738"/>
    <property type="match status" value="1"/>
</dbReference>
<comment type="caution">
    <text evidence="1">The sequence shown here is derived from an EMBL/GenBank/DDBJ whole genome shotgun (WGS) entry which is preliminary data.</text>
</comment>
<organism evidence="1 2">
    <name type="scientific">Streptomyces violarus</name>
    <dbReference type="NCBI Taxonomy" id="67380"/>
    <lineage>
        <taxon>Bacteria</taxon>
        <taxon>Bacillati</taxon>
        <taxon>Actinomycetota</taxon>
        <taxon>Actinomycetes</taxon>
        <taxon>Kitasatosporales</taxon>
        <taxon>Streptomycetaceae</taxon>
        <taxon>Streptomyces</taxon>
    </lineage>
</organism>
<gene>
    <name evidence="1" type="ORF">FHS41_006779</name>
</gene>
<name>A0A7W5F4V8_9ACTN</name>
<dbReference type="InterPro" id="IPR015057">
    <property type="entry name" value="Rv2632c-like"/>
</dbReference>
<sequence length="91" mass="10228">MMHTRAGWHVEMEFMEDEQHTRAVAMVRLPDGTEVRAHGAANRHRSDSNQPRVGEEIAGARALNELAMQLLTKAHEEIDQASGRISHPIHV</sequence>
<protein>
    <recommendedName>
        <fullName evidence="3">DUF1876 domain-containing protein</fullName>
    </recommendedName>
</protein>
<evidence type="ECO:0008006" key="3">
    <source>
        <dbReference type="Google" id="ProtNLM"/>
    </source>
</evidence>
<dbReference type="AlphaFoldDB" id="A0A7W5F4V8"/>
<accession>A0A7W5F4V8</accession>
<evidence type="ECO:0000313" key="1">
    <source>
        <dbReference type="EMBL" id="MBB3080237.1"/>
    </source>
</evidence>
<dbReference type="EMBL" id="JACHXE010000008">
    <property type="protein sequence ID" value="MBB3080237.1"/>
    <property type="molecule type" value="Genomic_DNA"/>
</dbReference>
<reference evidence="1 2" key="1">
    <citation type="submission" date="2020-08" db="EMBL/GenBank/DDBJ databases">
        <title>Genomic Encyclopedia of Type Strains, Phase III (KMG-III): the genomes of soil and plant-associated and newly described type strains.</title>
        <authorList>
            <person name="Whitman W."/>
        </authorList>
    </citation>
    <scope>NUCLEOTIDE SEQUENCE [LARGE SCALE GENOMIC DNA]</scope>
    <source>
        <strain evidence="1 2">CECT 3237</strain>
    </source>
</reference>
<keyword evidence="2" id="KW-1185">Reference proteome</keyword>
<dbReference type="InterPro" id="IPR038070">
    <property type="entry name" value="Rv2632c-like_sf"/>
</dbReference>
<evidence type="ECO:0000313" key="2">
    <source>
        <dbReference type="Proteomes" id="UP000572907"/>
    </source>
</evidence>
<dbReference type="Proteomes" id="UP000572907">
    <property type="component" value="Unassembled WGS sequence"/>
</dbReference>
<dbReference type="SUPFAM" id="SSF143212">
    <property type="entry name" value="Rv2632c-like"/>
    <property type="match status" value="1"/>
</dbReference>
<proteinExistence type="predicted"/>
<dbReference type="Pfam" id="PF08962">
    <property type="entry name" value="Rv2632c-like"/>
    <property type="match status" value="1"/>
</dbReference>
<dbReference type="RefSeq" id="WP_184598100.1">
    <property type="nucleotide sequence ID" value="NZ_BMUP01000004.1"/>
</dbReference>